<reference evidence="1" key="1">
    <citation type="journal article" date="2023" name="Mol. Phylogenet. Evol.">
        <title>Genome-scale phylogeny and comparative genomics of the fungal order Sordariales.</title>
        <authorList>
            <person name="Hensen N."/>
            <person name="Bonometti L."/>
            <person name="Westerberg I."/>
            <person name="Brannstrom I.O."/>
            <person name="Guillou S."/>
            <person name="Cros-Aarteil S."/>
            <person name="Calhoun S."/>
            <person name="Haridas S."/>
            <person name="Kuo A."/>
            <person name="Mondo S."/>
            <person name="Pangilinan J."/>
            <person name="Riley R."/>
            <person name="LaButti K."/>
            <person name="Andreopoulos B."/>
            <person name="Lipzen A."/>
            <person name="Chen C."/>
            <person name="Yan M."/>
            <person name="Daum C."/>
            <person name="Ng V."/>
            <person name="Clum A."/>
            <person name="Steindorff A."/>
            <person name="Ohm R.A."/>
            <person name="Martin F."/>
            <person name="Silar P."/>
            <person name="Natvig D.O."/>
            <person name="Lalanne C."/>
            <person name="Gautier V."/>
            <person name="Ament-Velasquez S.L."/>
            <person name="Kruys A."/>
            <person name="Hutchinson M.I."/>
            <person name="Powell A.J."/>
            <person name="Barry K."/>
            <person name="Miller A.N."/>
            <person name="Grigoriev I.V."/>
            <person name="Debuchy R."/>
            <person name="Gladieux P."/>
            <person name="Hiltunen Thoren M."/>
            <person name="Johannesson H."/>
        </authorList>
    </citation>
    <scope>NUCLEOTIDE SEQUENCE</scope>
    <source>
        <strain evidence="1">PSN309</strain>
    </source>
</reference>
<dbReference type="AlphaFoldDB" id="A0AAN7AGF7"/>
<dbReference type="InterPro" id="IPR022025">
    <property type="entry name" value="Amidoligase_2"/>
</dbReference>
<sequence>MDPTVNTVLRWSASHRVPSYFVEQELSGWGFNAMMGTCCQALREISAPQGFSYGCDHGVSKHSMGDTTDLNGSILQGSTEEYTDHPEDITIAIEVKYLVPLLLPGAVDPEPHDTRSVATALDPDNHKANQQQVTELLSQTLRKAGEKAVPLLEIVSSRLEQRDFWNDAWIIKKAGSPEPSAKERALQGYVWVPVELVSPKMLAKDPSTVQRMRRVLERLVSSHRLVANYSCDTHCHVGRSDDRAYTLSTLKRLATLLWPAEEALRSIRDRNSPNYNNEYTWGFEMRYSRLGKSLHANRVCGRASEAFVAEMTDEIPDKQVVKAIYAQEAMSARELQAFREIWKQNSHEGLGKLLSGDEAKYRRLGFNFSAFGLEDERARTNPRTMEFRFMEGTLRPDLVASWMIICGTIAEVAISRSDSRFEVALARLLHKLDGGSPCTIKRLLERRGRRLGRDFRDLMEDLGVPLDVYRAFLGKVIQQN</sequence>
<evidence type="ECO:0000313" key="1">
    <source>
        <dbReference type="EMBL" id="KAK4185724.1"/>
    </source>
</evidence>
<evidence type="ECO:0008006" key="3">
    <source>
        <dbReference type="Google" id="ProtNLM"/>
    </source>
</evidence>
<evidence type="ECO:0000313" key="2">
    <source>
        <dbReference type="Proteomes" id="UP001302126"/>
    </source>
</evidence>
<dbReference type="Proteomes" id="UP001302126">
    <property type="component" value="Unassembled WGS sequence"/>
</dbReference>
<dbReference type="PANTHER" id="PTHR36847">
    <property type="entry name" value="AMIDOLIGASE ENZYME"/>
    <property type="match status" value="1"/>
</dbReference>
<dbReference type="PANTHER" id="PTHR36847:SF1">
    <property type="entry name" value="AMIDOLIGASE ENZYME"/>
    <property type="match status" value="1"/>
</dbReference>
<organism evidence="1 2">
    <name type="scientific">Podospora australis</name>
    <dbReference type="NCBI Taxonomy" id="1536484"/>
    <lineage>
        <taxon>Eukaryota</taxon>
        <taxon>Fungi</taxon>
        <taxon>Dikarya</taxon>
        <taxon>Ascomycota</taxon>
        <taxon>Pezizomycotina</taxon>
        <taxon>Sordariomycetes</taxon>
        <taxon>Sordariomycetidae</taxon>
        <taxon>Sordariales</taxon>
        <taxon>Podosporaceae</taxon>
        <taxon>Podospora</taxon>
    </lineage>
</organism>
<protein>
    <recommendedName>
        <fullName evidence="3">Amidoligase enzyme-domain-containing protein</fullName>
    </recommendedName>
</protein>
<accession>A0AAN7AGF7</accession>
<dbReference type="EMBL" id="MU864441">
    <property type="protein sequence ID" value="KAK4185724.1"/>
    <property type="molecule type" value="Genomic_DNA"/>
</dbReference>
<gene>
    <name evidence="1" type="ORF">QBC35DRAFT_388842</name>
</gene>
<dbReference type="Pfam" id="PF12224">
    <property type="entry name" value="Amidoligase_2"/>
    <property type="match status" value="1"/>
</dbReference>
<keyword evidence="2" id="KW-1185">Reference proteome</keyword>
<proteinExistence type="predicted"/>
<reference evidence="1" key="2">
    <citation type="submission" date="2023-05" db="EMBL/GenBank/DDBJ databases">
        <authorList>
            <consortium name="Lawrence Berkeley National Laboratory"/>
            <person name="Steindorff A."/>
            <person name="Hensen N."/>
            <person name="Bonometti L."/>
            <person name="Westerberg I."/>
            <person name="Brannstrom I.O."/>
            <person name="Guillou S."/>
            <person name="Cros-Aarteil S."/>
            <person name="Calhoun S."/>
            <person name="Haridas S."/>
            <person name="Kuo A."/>
            <person name="Mondo S."/>
            <person name="Pangilinan J."/>
            <person name="Riley R."/>
            <person name="Labutti K."/>
            <person name="Andreopoulos B."/>
            <person name="Lipzen A."/>
            <person name="Chen C."/>
            <person name="Yanf M."/>
            <person name="Daum C."/>
            <person name="Ng V."/>
            <person name="Clum A."/>
            <person name="Ohm R."/>
            <person name="Martin F."/>
            <person name="Silar P."/>
            <person name="Natvig D."/>
            <person name="Lalanne C."/>
            <person name="Gautier V."/>
            <person name="Ament-Velasquez S.L."/>
            <person name="Kruys A."/>
            <person name="Hutchinson M.I."/>
            <person name="Powell A.J."/>
            <person name="Barry K."/>
            <person name="Miller A.N."/>
            <person name="Grigoriev I.V."/>
            <person name="Debuchy R."/>
            <person name="Gladieux P."/>
            <person name="Thoren M.H."/>
            <person name="Johannesson H."/>
        </authorList>
    </citation>
    <scope>NUCLEOTIDE SEQUENCE</scope>
    <source>
        <strain evidence="1">PSN309</strain>
    </source>
</reference>
<comment type="caution">
    <text evidence="1">The sequence shown here is derived from an EMBL/GenBank/DDBJ whole genome shotgun (WGS) entry which is preliminary data.</text>
</comment>
<name>A0AAN7AGF7_9PEZI</name>